<evidence type="ECO:0000259" key="6">
    <source>
        <dbReference type="PROSITE" id="PS51710"/>
    </source>
</evidence>
<dbReference type="GO" id="GO:0016887">
    <property type="term" value="F:ATP hydrolysis activity"/>
    <property type="evidence" value="ECO:0007669"/>
    <property type="project" value="InterPro"/>
</dbReference>
<dbReference type="SUPFAM" id="SSF52540">
    <property type="entry name" value="P-loop containing nucleoside triphosphate hydrolases"/>
    <property type="match status" value="1"/>
</dbReference>
<dbReference type="Pfam" id="PF06071">
    <property type="entry name" value="YchF-GTPase_C"/>
    <property type="match status" value="1"/>
</dbReference>
<dbReference type="InParanoid" id="L7K0I6"/>
<dbReference type="InterPro" id="IPR004396">
    <property type="entry name" value="ATPase_YchF/OLA1"/>
</dbReference>
<dbReference type="Gene3D" id="3.40.50.300">
    <property type="entry name" value="P-loop containing nucleotide triphosphate hydrolases"/>
    <property type="match status" value="1"/>
</dbReference>
<dbReference type="InterPro" id="IPR012675">
    <property type="entry name" value="Beta-grasp_dom_sf"/>
</dbReference>
<evidence type="ECO:0000256" key="4">
    <source>
        <dbReference type="ARBA" id="ARBA00022840"/>
    </source>
</evidence>
<dbReference type="SUPFAM" id="SSF81271">
    <property type="entry name" value="TGS-like"/>
    <property type="match status" value="1"/>
</dbReference>
<dbReference type="VEuPathDB" id="MicrosporidiaDB:THOM_0236"/>
<dbReference type="InterPro" id="IPR041706">
    <property type="entry name" value="YchF_N"/>
</dbReference>
<dbReference type="Gene3D" id="1.10.150.300">
    <property type="entry name" value="TGS-like domain"/>
    <property type="match status" value="1"/>
</dbReference>
<sequence>MTVMFSRPGKSHNLSMGIVGLPNVGKSTLFNALTKRSVPAANYPFCTITPEEGRIEIPDERFEYLVNLYKPKSVVPAYLSVIDIAGLIKGASQGLGLGNEFLENIRRTDGIFQVVRCFEDENIVHVDEDIDPLRDVRTIKDELRLKDLQIITKRIEKQKRETVVDVKKKKFETQTLDKLKEVLEVKWTNEAEWTPDEIEYLNTLNLLTTKEVVYLANISEDEYNNKLVNKHLRALIKTERNVLPFSATSLSDVFVRKLLWKGYEALKLINFFTVGAPEVKSWTVREGTKAPQAAAVIHSDFEKNFIMAEVMEYKDIKLYGNEQNVKKAGRYLHKGRDYVVEDGNIILFKINKIAKTKK</sequence>
<comment type="cofactor">
    <cofactor evidence="1">
        <name>Mg(2+)</name>
        <dbReference type="ChEBI" id="CHEBI:18420"/>
    </cofactor>
</comment>
<dbReference type="InterPro" id="IPR027417">
    <property type="entry name" value="P-loop_NTPase"/>
</dbReference>
<proteinExistence type="predicted"/>
<keyword evidence="9" id="KW-1185">Reference proteome</keyword>
<dbReference type="InterPro" id="IPR004095">
    <property type="entry name" value="TGS"/>
</dbReference>
<dbReference type="HOGENOM" id="CLU_018395_1_0_1"/>
<evidence type="ECO:0000256" key="5">
    <source>
        <dbReference type="ARBA" id="ARBA00068719"/>
    </source>
</evidence>
<evidence type="ECO:0000256" key="1">
    <source>
        <dbReference type="ARBA" id="ARBA00001946"/>
    </source>
</evidence>
<dbReference type="Gene3D" id="3.10.20.30">
    <property type="match status" value="1"/>
</dbReference>
<evidence type="ECO:0000256" key="3">
    <source>
        <dbReference type="ARBA" id="ARBA00022741"/>
    </source>
</evidence>
<accession>L7K0I6</accession>
<dbReference type="PRINTS" id="PR00326">
    <property type="entry name" value="GTP1OBG"/>
</dbReference>
<dbReference type="PROSITE" id="PS51710">
    <property type="entry name" value="G_OBG"/>
    <property type="match status" value="1"/>
</dbReference>
<dbReference type="EMBL" id="JH993814">
    <property type="protein sequence ID" value="ELQ76797.1"/>
    <property type="molecule type" value="Genomic_DNA"/>
</dbReference>
<dbReference type="FunFam" id="3.10.20.30:FF:000001">
    <property type="entry name" value="Ribosome-binding ATPase YchF"/>
    <property type="match status" value="1"/>
</dbReference>
<dbReference type="InterPro" id="IPR006073">
    <property type="entry name" value="GTP-bd"/>
</dbReference>
<evidence type="ECO:0000313" key="9">
    <source>
        <dbReference type="Proteomes" id="UP000011185"/>
    </source>
</evidence>
<dbReference type="GO" id="GO:0046872">
    <property type="term" value="F:metal ion binding"/>
    <property type="evidence" value="ECO:0007669"/>
    <property type="project" value="UniProtKB-KW"/>
</dbReference>
<dbReference type="FunCoup" id="L7K0I6">
    <property type="interactions" value="168"/>
</dbReference>
<keyword evidence="4" id="KW-0067">ATP-binding</keyword>
<dbReference type="STRING" id="72359.L7K0I6"/>
<dbReference type="InterPro" id="IPR023192">
    <property type="entry name" value="TGS-like_dom_sf"/>
</dbReference>
<keyword evidence="3" id="KW-0547">Nucleotide-binding</keyword>
<dbReference type="CDD" id="cd04867">
    <property type="entry name" value="TGS_YchF_OLA1"/>
    <property type="match status" value="1"/>
</dbReference>
<dbReference type="NCBIfam" id="TIGR00092">
    <property type="entry name" value="redox-regulated ATPase YchF"/>
    <property type="match status" value="1"/>
</dbReference>
<protein>
    <recommendedName>
        <fullName evidence="5">Obg-like ATPase homolog</fullName>
    </recommendedName>
</protein>
<feature type="domain" description="TGS" evidence="7">
    <location>
        <begin position="267"/>
        <end position="350"/>
    </location>
</feature>
<dbReference type="Pfam" id="PF01926">
    <property type="entry name" value="MMR_HSR1"/>
    <property type="match status" value="1"/>
</dbReference>
<keyword evidence="2" id="KW-0479">Metal-binding</keyword>
<dbReference type="PIRSF" id="PIRSF006641">
    <property type="entry name" value="CHP00092"/>
    <property type="match status" value="1"/>
</dbReference>
<gene>
    <name evidence="8" type="ORF">THOM_0236</name>
</gene>
<dbReference type="PANTHER" id="PTHR23305">
    <property type="entry name" value="OBG GTPASE FAMILY"/>
    <property type="match status" value="1"/>
</dbReference>
<dbReference type="AlphaFoldDB" id="L7K0I6"/>
<evidence type="ECO:0000259" key="7">
    <source>
        <dbReference type="PROSITE" id="PS51880"/>
    </source>
</evidence>
<dbReference type="InterPro" id="IPR013029">
    <property type="entry name" value="YchF_C"/>
</dbReference>
<dbReference type="CDD" id="cd01900">
    <property type="entry name" value="YchF"/>
    <property type="match status" value="1"/>
</dbReference>
<dbReference type="GO" id="GO:0005737">
    <property type="term" value="C:cytoplasm"/>
    <property type="evidence" value="ECO:0007669"/>
    <property type="project" value="TreeGrafter"/>
</dbReference>
<evidence type="ECO:0000313" key="8">
    <source>
        <dbReference type="EMBL" id="ELQ76797.1"/>
    </source>
</evidence>
<dbReference type="GO" id="GO:0005524">
    <property type="term" value="F:ATP binding"/>
    <property type="evidence" value="ECO:0007669"/>
    <property type="project" value="UniProtKB-KW"/>
</dbReference>
<name>L7K0I6_TRAHO</name>
<dbReference type="OrthoDB" id="424823at2759"/>
<feature type="domain" description="OBG-type G" evidence="6">
    <location>
        <begin position="14"/>
        <end position="267"/>
    </location>
</feature>
<dbReference type="Proteomes" id="UP000011185">
    <property type="component" value="Unassembled WGS sequence"/>
</dbReference>
<dbReference type="PANTHER" id="PTHR23305:SF18">
    <property type="entry name" value="OBG-TYPE G DOMAIN-CONTAINING PROTEIN"/>
    <property type="match status" value="1"/>
</dbReference>
<dbReference type="GO" id="GO:0005525">
    <property type="term" value="F:GTP binding"/>
    <property type="evidence" value="ECO:0007669"/>
    <property type="project" value="InterPro"/>
</dbReference>
<dbReference type="InterPro" id="IPR012676">
    <property type="entry name" value="TGS-like"/>
</dbReference>
<evidence type="ECO:0000256" key="2">
    <source>
        <dbReference type="ARBA" id="ARBA00022723"/>
    </source>
</evidence>
<dbReference type="InterPro" id="IPR031167">
    <property type="entry name" value="G_OBG"/>
</dbReference>
<dbReference type="PROSITE" id="PS51880">
    <property type="entry name" value="TGS"/>
    <property type="match status" value="1"/>
</dbReference>
<organism evidence="8 9">
    <name type="scientific">Trachipleistophora hominis</name>
    <name type="common">Microsporidian parasite</name>
    <dbReference type="NCBI Taxonomy" id="72359"/>
    <lineage>
        <taxon>Eukaryota</taxon>
        <taxon>Fungi</taxon>
        <taxon>Fungi incertae sedis</taxon>
        <taxon>Microsporidia</taxon>
        <taxon>Pleistophoridae</taxon>
        <taxon>Trachipleistophora</taxon>
    </lineage>
</organism>
<dbReference type="FunFam" id="1.10.150.300:FF:000001">
    <property type="entry name" value="Ribosome-binding ATPase YchF"/>
    <property type="match status" value="1"/>
</dbReference>
<reference evidence="8 9" key="1">
    <citation type="journal article" date="2012" name="PLoS Pathog.">
        <title>The genome of the obligate intracellular parasite Trachipleistophora hominis: new insights into microsporidian genome dynamics and reductive evolution.</title>
        <authorList>
            <person name="Heinz E."/>
            <person name="Williams T.A."/>
            <person name="Nakjang S."/>
            <person name="Noel C.J."/>
            <person name="Swan D.C."/>
            <person name="Goldberg A.V."/>
            <person name="Harris S.R."/>
            <person name="Weinmaier T."/>
            <person name="Markert S."/>
            <person name="Becher D."/>
            <person name="Bernhardt J."/>
            <person name="Dagan T."/>
            <person name="Hacker C."/>
            <person name="Lucocq J.M."/>
            <person name="Schweder T."/>
            <person name="Rattei T."/>
            <person name="Hall N."/>
            <person name="Hirt R.P."/>
            <person name="Embley T.M."/>
        </authorList>
    </citation>
    <scope>NUCLEOTIDE SEQUENCE [LARGE SCALE GENOMIC DNA]</scope>
</reference>
<dbReference type="OMA" id="ARQWTIR"/>